<evidence type="ECO:0000313" key="1">
    <source>
        <dbReference type="EMBL" id="UWP58076.1"/>
    </source>
</evidence>
<keyword evidence="2" id="KW-1185">Reference proteome</keyword>
<name>A0ABY5VCY5_9FIRM</name>
<evidence type="ECO:0000313" key="2">
    <source>
        <dbReference type="Proteomes" id="UP001060164"/>
    </source>
</evidence>
<dbReference type="EMBL" id="CP102290">
    <property type="protein sequence ID" value="UWP58076.1"/>
    <property type="molecule type" value="Genomic_DNA"/>
</dbReference>
<gene>
    <name evidence="1" type="ORF">NQ502_11810</name>
</gene>
<reference evidence="1" key="1">
    <citation type="journal article" date="2022" name="Cell">
        <title>Design, construction, and in vivo augmentation of a complex gut microbiome.</title>
        <authorList>
            <person name="Cheng A.G."/>
            <person name="Ho P.Y."/>
            <person name="Aranda-Diaz A."/>
            <person name="Jain S."/>
            <person name="Yu F.B."/>
            <person name="Meng X."/>
            <person name="Wang M."/>
            <person name="Iakiviak M."/>
            <person name="Nagashima K."/>
            <person name="Zhao A."/>
            <person name="Murugkar P."/>
            <person name="Patil A."/>
            <person name="Atabakhsh K."/>
            <person name="Weakley A."/>
            <person name="Yan J."/>
            <person name="Brumbaugh A.R."/>
            <person name="Higginbottom S."/>
            <person name="Dimas A."/>
            <person name="Shiver A.L."/>
            <person name="Deutschbauer A."/>
            <person name="Neff N."/>
            <person name="Sonnenburg J.L."/>
            <person name="Huang K.C."/>
            <person name="Fischbach M.A."/>
        </authorList>
    </citation>
    <scope>NUCLEOTIDE SEQUENCE</scope>
    <source>
        <strain evidence="1">DSM 19829</strain>
    </source>
</reference>
<dbReference type="Proteomes" id="UP001060164">
    <property type="component" value="Chromosome"/>
</dbReference>
<accession>A0ABY5VCY5</accession>
<sequence>MKEIFGEYGMLLLTAAVALCVTVFVLGSLLGADGVLKALLGAFADGLLGG</sequence>
<protein>
    <submittedName>
        <fullName evidence="1">Uncharacterized protein</fullName>
    </submittedName>
</protein>
<proteinExistence type="predicted"/>
<organism evidence="1 2">
    <name type="scientific">Ruminococcus gauvreauii</name>
    <dbReference type="NCBI Taxonomy" id="438033"/>
    <lineage>
        <taxon>Bacteria</taxon>
        <taxon>Bacillati</taxon>
        <taxon>Bacillota</taxon>
        <taxon>Clostridia</taxon>
        <taxon>Eubacteriales</taxon>
        <taxon>Oscillospiraceae</taxon>
        <taxon>Ruminococcus</taxon>
    </lineage>
</organism>
<dbReference type="RefSeq" id="WP_156887905.1">
    <property type="nucleotide sequence ID" value="NZ_CABLBR010000012.1"/>
</dbReference>